<gene>
    <name evidence="2" type="ORF">EDM57_12470</name>
</gene>
<dbReference type="GO" id="GO:0006508">
    <property type="term" value="P:proteolysis"/>
    <property type="evidence" value="ECO:0007669"/>
    <property type="project" value="InterPro"/>
</dbReference>
<dbReference type="InterPro" id="IPR045175">
    <property type="entry name" value="M28_fam"/>
</dbReference>
<comment type="caution">
    <text evidence="2">The sequence shown here is derived from an EMBL/GenBank/DDBJ whole genome shotgun (WGS) entry which is preliminary data.</text>
</comment>
<dbReference type="Gene3D" id="3.50.30.30">
    <property type="match status" value="1"/>
</dbReference>
<proteinExistence type="predicted"/>
<keyword evidence="2" id="KW-0378">Hydrolase</keyword>
<evidence type="ECO:0000259" key="1">
    <source>
        <dbReference type="Pfam" id="PF04389"/>
    </source>
</evidence>
<feature type="domain" description="Peptidase M28" evidence="1">
    <location>
        <begin position="207"/>
        <end position="394"/>
    </location>
</feature>
<dbReference type="SUPFAM" id="SSF53187">
    <property type="entry name" value="Zn-dependent exopeptidases"/>
    <property type="match status" value="1"/>
</dbReference>
<dbReference type="PANTHER" id="PTHR12147:SF26">
    <property type="entry name" value="PEPTIDASE M28 DOMAIN-CONTAINING PROTEIN"/>
    <property type="match status" value="1"/>
</dbReference>
<dbReference type="Pfam" id="PF04389">
    <property type="entry name" value="Peptidase_M28"/>
    <property type="match status" value="1"/>
</dbReference>
<dbReference type="InterPro" id="IPR007484">
    <property type="entry name" value="Peptidase_M28"/>
</dbReference>
<name>A0A3M8B0W7_9BACL</name>
<dbReference type="GO" id="GO:0008235">
    <property type="term" value="F:metalloexopeptidase activity"/>
    <property type="evidence" value="ECO:0007669"/>
    <property type="project" value="InterPro"/>
</dbReference>
<dbReference type="PANTHER" id="PTHR12147">
    <property type="entry name" value="METALLOPEPTIDASE M28 FAMILY MEMBER"/>
    <property type="match status" value="1"/>
</dbReference>
<dbReference type="AlphaFoldDB" id="A0A3M8B0W7"/>
<protein>
    <submittedName>
        <fullName evidence="2">M20/M25/M40 family metallo-hydrolase</fullName>
    </submittedName>
</protein>
<evidence type="ECO:0000313" key="2">
    <source>
        <dbReference type="EMBL" id="RNB56607.1"/>
    </source>
</evidence>
<sequence>MCAREIPMMDRIIHDMYVLSSAEFSGRISGTEGARKAAEFLASSLQSAGFSPAGEDGYFSKVNVPASRLMAPAFVTIGGKGLHHRIDFAEYSPFSSGGSVTGELITIRDGDDVSPKDLAGKIVLIPERPNDFDVRGTIDYAASLGVAALLIESGEPESFHKTVHGSNKNKLPVLRIRRSLAQEFSRKQGLQVSIEIPLEMNTLPCKNVLGILPGVDTRYTLALTAHYDHLGDDPKGVRFPGTIDNASGVAVMLEVARMLAKREQPLPFTILVAFLTGEESGLWGAKHLASNPPVPLSAVINLDCLGFEPELFALRTGHKASIDWLTELASDVIKNHGIDVRWIAGGDDSVAFIQKGIPTIGLGQKPTLPDSTNIHTLNDNPDNLHVKPIEKGFAVVFDIVNQLVDSPFLTGIK</sequence>
<dbReference type="Proteomes" id="UP000268829">
    <property type="component" value="Unassembled WGS sequence"/>
</dbReference>
<accession>A0A3M8B0W7</accession>
<keyword evidence="3" id="KW-1185">Reference proteome</keyword>
<evidence type="ECO:0000313" key="3">
    <source>
        <dbReference type="Proteomes" id="UP000268829"/>
    </source>
</evidence>
<dbReference type="Gene3D" id="3.40.630.10">
    <property type="entry name" value="Zn peptidases"/>
    <property type="match status" value="1"/>
</dbReference>
<organism evidence="2 3">
    <name type="scientific">Brevibacillus gelatini</name>
    <dbReference type="NCBI Taxonomy" id="1655277"/>
    <lineage>
        <taxon>Bacteria</taxon>
        <taxon>Bacillati</taxon>
        <taxon>Bacillota</taxon>
        <taxon>Bacilli</taxon>
        <taxon>Bacillales</taxon>
        <taxon>Paenibacillaceae</taxon>
        <taxon>Brevibacillus</taxon>
    </lineage>
</organism>
<dbReference type="EMBL" id="RHHS01000028">
    <property type="protein sequence ID" value="RNB56607.1"/>
    <property type="molecule type" value="Genomic_DNA"/>
</dbReference>
<reference evidence="2 3" key="1">
    <citation type="submission" date="2018-10" db="EMBL/GenBank/DDBJ databases">
        <title>Phylogenomics of Brevibacillus.</title>
        <authorList>
            <person name="Dunlap C."/>
        </authorList>
    </citation>
    <scope>NUCLEOTIDE SEQUENCE [LARGE SCALE GENOMIC DNA]</scope>
    <source>
        <strain evidence="2 3">DSM 100115</strain>
    </source>
</reference>